<feature type="transmembrane region" description="Helical" evidence="6">
    <location>
        <begin position="302"/>
        <end position="322"/>
    </location>
</feature>
<evidence type="ECO:0000256" key="5">
    <source>
        <dbReference type="ARBA" id="ARBA00023136"/>
    </source>
</evidence>
<keyword evidence="5 6" id="KW-0472">Membrane</keyword>
<comment type="subcellular location">
    <subcellularLocation>
        <location evidence="1">Cell membrane</location>
        <topology evidence="1">Multi-pass membrane protein</topology>
    </subcellularLocation>
</comment>
<evidence type="ECO:0000256" key="2">
    <source>
        <dbReference type="ARBA" id="ARBA00022475"/>
    </source>
</evidence>
<evidence type="ECO:0000256" key="4">
    <source>
        <dbReference type="ARBA" id="ARBA00022989"/>
    </source>
</evidence>
<keyword evidence="4 6" id="KW-1133">Transmembrane helix</keyword>
<feature type="transmembrane region" description="Helical" evidence="6">
    <location>
        <begin position="329"/>
        <end position="355"/>
    </location>
</feature>
<dbReference type="PANTHER" id="PTHR33529">
    <property type="entry name" value="SLR0882 PROTEIN-RELATED"/>
    <property type="match status" value="1"/>
</dbReference>
<accession>A0A212J319</accession>
<feature type="transmembrane region" description="Helical" evidence="6">
    <location>
        <begin position="99"/>
        <end position="118"/>
    </location>
</feature>
<keyword evidence="3 6" id="KW-0812">Transmembrane</keyword>
<evidence type="ECO:0000256" key="6">
    <source>
        <dbReference type="SAM" id="Phobius"/>
    </source>
</evidence>
<evidence type="ECO:0000313" key="7">
    <source>
        <dbReference type="EMBL" id="SBV93862.1"/>
    </source>
</evidence>
<evidence type="ECO:0000256" key="3">
    <source>
        <dbReference type="ARBA" id="ARBA00022692"/>
    </source>
</evidence>
<dbReference type="Pfam" id="PF03739">
    <property type="entry name" value="LptF_LptG"/>
    <property type="match status" value="1"/>
</dbReference>
<organism evidence="7">
    <name type="scientific">uncultured delta proteobacterium</name>
    <dbReference type="NCBI Taxonomy" id="34034"/>
    <lineage>
        <taxon>Bacteria</taxon>
        <taxon>Deltaproteobacteria</taxon>
        <taxon>environmental samples</taxon>
    </lineage>
</organism>
<feature type="transmembrane region" description="Helical" evidence="6">
    <location>
        <begin position="12"/>
        <end position="30"/>
    </location>
</feature>
<sequence length="362" mass="40626">MKLLTRYLLRNNLFLLFAILLIGTGLYVLTDLFERLDYFLDASFSLFNILWFYALKIPFIVGQILPAVFLIAVIVQFSLMAKARELVALQSGGVSPFSFLRFLLVYGVLWAVLQLALAQGLGVECDRIATKIWREEIKGKSEHDLEMRGLWFVDKSYIVYLGVADPIGGKGTDFLAYQLSDDSKQMRQMIRAESFSVASKREWRLHNATVITPENYGYKVTPEMTIPLRQDLAAFAAIDPDVKPAHLPVWSLYEAIRSLEKSGSNVEVLRTTFHSRFAYAASIVVMGILGLAIVLWRNNVYLAVGVGLVLTFVFYAVSTLCISLGEKGALVPVIAAWFPVGLFSVLGLAAVFWHIRPRLRLS</sequence>
<keyword evidence="2" id="KW-1003">Cell membrane</keyword>
<evidence type="ECO:0000256" key="1">
    <source>
        <dbReference type="ARBA" id="ARBA00004651"/>
    </source>
</evidence>
<gene>
    <name evidence="7" type="ORF">KL86DPRO_10604</name>
</gene>
<protein>
    <submittedName>
        <fullName evidence="7">Permease YjgP/YjgQ family protein</fullName>
    </submittedName>
</protein>
<proteinExistence type="predicted"/>
<dbReference type="InterPro" id="IPR005495">
    <property type="entry name" value="LptG/LptF_permease"/>
</dbReference>
<name>A0A212J319_9DELT</name>
<dbReference type="PANTHER" id="PTHR33529:SF2">
    <property type="entry name" value="LIPOPOLYSACCHARIDE EXPORT SYSTEM PERMEASE PROTEIN LPTG"/>
    <property type="match status" value="1"/>
</dbReference>
<feature type="transmembrane region" description="Helical" evidence="6">
    <location>
        <begin position="60"/>
        <end position="79"/>
    </location>
</feature>
<feature type="transmembrane region" description="Helical" evidence="6">
    <location>
        <begin position="277"/>
        <end position="296"/>
    </location>
</feature>
<reference evidence="7" key="1">
    <citation type="submission" date="2016-04" db="EMBL/GenBank/DDBJ databases">
        <authorList>
            <person name="Evans L.H."/>
            <person name="Alamgir A."/>
            <person name="Owens N."/>
            <person name="Weber N.D."/>
            <person name="Virtaneva K."/>
            <person name="Barbian K."/>
            <person name="Babar A."/>
            <person name="Rosenke K."/>
        </authorList>
    </citation>
    <scope>NUCLEOTIDE SEQUENCE</scope>
    <source>
        <strain evidence="7">86</strain>
    </source>
</reference>
<dbReference type="GO" id="GO:0043190">
    <property type="term" value="C:ATP-binding cassette (ABC) transporter complex"/>
    <property type="evidence" value="ECO:0007669"/>
    <property type="project" value="TreeGrafter"/>
</dbReference>
<dbReference type="AlphaFoldDB" id="A0A212J319"/>
<dbReference type="EMBL" id="FLUQ01000001">
    <property type="protein sequence ID" value="SBV93862.1"/>
    <property type="molecule type" value="Genomic_DNA"/>
</dbReference>
<dbReference type="GO" id="GO:0015920">
    <property type="term" value="P:lipopolysaccharide transport"/>
    <property type="evidence" value="ECO:0007669"/>
    <property type="project" value="TreeGrafter"/>
</dbReference>